<feature type="transmembrane region" description="Helical" evidence="1">
    <location>
        <begin position="28"/>
        <end position="46"/>
    </location>
</feature>
<keyword evidence="3" id="KW-1185">Reference proteome</keyword>
<sequence length="260" mass="26956">MNLTVPPEIGRAATAEIRKITTSRLGRQAVPVAAVLGLVVGGISALRGTGPQPHATLATGTASVGLYIALFVTLAAAAILAALAAGDEFRHQSLPLTALFTTDRDLLLGAKFAVSALYALVLAVSVELGALLGMLAAGRHRIEFGLRLLSVFGGGLLAVVCWGLIGTALGLLFRSPGPAITTLILWPLIAEPALWYVARFVGVPGFAVLFPLSATVGTVMVGSFPKSHFLAPTAASAIILVLWTAALSAAAWWYVRQRDL</sequence>
<protein>
    <recommendedName>
        <fullName evidence="4">ABC transporter permease</fullName>
    </recommendedName>
</protein>
<feature type="transmembrane region" description="Helical" evidence="1">
    <location>
        <begin position="106"/>
        <end position="136"/>
    </location>
</feature>
<feature type="transmembrane region" description="Helical" evidence="1">
    <location>
        <begin position="66"/>
        <end position="86"/>
    </location>
</feature>
<evidence type="ECO:0000313" key="3">
    <source>
        <dbReference type="Proteomes" id="UP000431401"/>
    </source>
</evidence>
<gene>
    <name evidence="2" type="ORF">NRB56_42250</name>
</gene>
<feature type="transmembrane region" description="Helical" evidence="1">
    <location>
        <begin position="230"/>
        <end position="255"/>
    </location>
</feature>
<evidence type="ECO:0000256" key="1">
    <source>
        <dbReference type="SAM" id="Phobius"/>
    </source>
</evidence>
<name>A0A7K0DSC2_9NOCA</name>
<accession>A0A7K0DSC2</accession>
<dbReference type="Proteomes" id="UP000431401">
    <property type="component" value="Unassembled WGS sequence"/>
</dbReference>
<keyword evidence="1" id="KW-0812">Transmembrane</keyword>
<organism evidence="2 3">
    <name type="scientific">Nocardia aurantia</name>
    <dbReference type="NCBI Taxonomy" id="2585199"/>
    <lineage>
        <taxon>Bacteria</taxon>
        <taxon>Bacillati</taxon>
        <taxon>Actinomycetota</taxon>
        <taxon>Actinomycetes</taxon>
        <taxon>Mycobacteriales</taxon>
        <taxon>Nocardiaceae</taxon>
        <taxon>Nocardia</taxon>
    </lineage>
</organism>
<proteinExistence type="predicted"/>
<feature type="transmembrane region" description="Helical" evidence="1">
    <location>
        <begin position="179"/>
        <end position="198"/>
    </location>
</feature>
<dbReference type="AlphaFoldDB" id="A0A7K0DSC2"/>
<feature type="transmembrane region" description="Helical" evidence="1">
    <location>
        <begin position="148"/>
        <end position="173"/>
    </location>
</feature>
<evidence type="ECO:0000313" key="2">
    <source>
        <dbReference type="EMBL" id="MQY28641.1"/>
    </source>
</evidence>
<feature type="transmembrane region" description="Helical" evidence="1">
    <location>
        <begin position="205"/>
        <end position="224"/>
    </location>
</feature>
<comment type="caution">
    <text evidence="2">The sequence shown here is derived from an EMBL/GenBank/DDBJ whole genome shotgun (WGS) entry which is preliminary data.</text>
</comment>
<reference evidence="2 3" key="1">
    <citation type="submission" date="2019-10" db="EMBL/GenBank/DDBJ databases">
        <title>Nocardia macrotermitis sp. nov. and Nocardia aurantia sp. nov., isolated from the gut of fungus growing-termite Macrotermes natalensis.</title>
        <authorList>
            <person name="Benndorf R."/>
            <person name="Schwitalla J."/>
            <person name="Martin K."/>
            <person name="De Beer W."/>
            <person name="Kaster A.-K."/>
            <person name="Vollmers J."/>
            <person name="Poulsen M."/>
            <person name="Beemelmanns C."/>
        </authorList>
    </citation>
    <scope>NUCLEOTIDE SEQUENCE [LARGE SCALE GENOMIC DNA]</scope>
    <source>
        <strain evidence="2 3">RB56</strain>
    </source>
</reference>
<keyword evidence="1" id="KW-1133">Transmembrane helix</keyword>
<dbReference type="OrthoDB" id="4551971at2"/>
<dbReference type="RefSeq" id="WP_153344776.1">
    <property type="nucleotide sequence ID" value="NZ_WEGI01000009.1"/>
</dbReference>
<keyword evidence="1" id="KW-0472">Membrane</keyword>
<evidence type="ECO:0008006" key="4">
    <source>
        <dbReference type="Google" id="ProtNLM"/>
    </source>
</evidence>
<dbReference type="EMBL" id="WEGI01000009">
    <property type="protein sequence ID" value="MQY28641.1"/>
    <property type="molecule type" value="Genomic_DNA"/>
</dbReference>